<name>A0ACC2C6K0_DIPCM</name>
<protein>
    <submittedName>
        <fullName evidence="1">Uncharacterized protein</fullName>
    </submittedName>
</protein>
<gene>
    <name evidence="1" type="ORF">O6H91_11G006900</name>
</gene>
<comment type="caution">
    <text evidence="1">The sequence shown here is derived from an EMBL/GenBank/DDBJ whole genome shotgun (WGS) entry which is preliminary data.</text>
</comment>
<evidence type="ECO:0000313" key="1">
    <source>
        <dbReference type="EMBL" id="KAJ7537474.1"/>
    </source>
</evidence>
<keyword evidence="2" id="KW-1185">Reference proteome</keyword>
<proteinExistence type="predicted"/>
<accession>A0ACC2C6K0</accession>
<dbReference type="EMBL" id="CM055102">
    <property type="protein sequence ID" value="KAJ7537474.1"/>
    <property type="molecule type" value="Genomic_DNA"/>
</dbReference>
<evidence type="ECO:0000313" key="2">
    <source>
        <dbReference type="Proteomes" id="UP001162992"/>
    </source>
</evidence>
<reference evidence="2" key="1">
    <citation type="journal article" date="2024" name="Proc. Natl. Acad. Sci. U.S.A.">
        <title>Extraordinary preservation of gene collinearity over three hundred million years revealed in homosporous lycophytes.</title>
        <authorList>
            <person name="Li C."/>
            <person name="Wickell D."/>
            <person name="Kuo L.Y."/>
            <person name="Chen X."/>
            <person name="Nie B."/>
            <person name="Liao X."/>
            <person name="Peng D."/>
            <person name="Ji J."/>
            <person name="Jenkins J."/>
            <person name="Williams M."/>
            <person name="Shu S."/>
            <person name="Plott C."/>
            <person name="Barry K."/>
            <person name="Rajasekar S."/>
            <person name="Grimwood J."/>
            <person name="Han X."/>
            <person name="Sun S."/>
            <person name="Hou Z."/>
            <person name="He W."/>
            <person name="Dai G."/>
            <person name="Sun C."/>
            <person name="Schmutz J."/>
            <person name="Leebens-Mack J.H."/>
            <person name="Li F.W."/>
            <person name="Wang L."/>
        </authorList>
    </citation>
    <scope>NUCLEOTIDE SEQUENCE [LARGE SCALE GENOMIC DNA]</scope>
    <source>
        <strain evidence="2">cv. PW_Plant_1</strain>
    </source>
</reference>
<sequence length="1254" mass="138534">MDPTNEENFGKPVSLIGLLQFADFVDYLLIILGTIAALLHGVASPYTIMQYSSFYNSLGTNEDLTFQIMKLAKLVCYIGVAILFFTSIGNVGYVEIICWTLTGERQTIRIRARYVEALLSQDMAYFDTNMESAHIINSITCDTALVHDAIGEKSLIMSNFHNDHHDSITITNHFSFQLSKHDPFCLKQGILQIRSVASFVGESRMMKAFSQEIKKGTKLLRIVGICKGLGIGSIFCITYLSWALQASFATKFVIRGELKGGTAFVIIFLGFSASSSLGMALQGLEVFGKGKAAATRLFQIMHEHSNIKYKNLRGDILPNFEGQIDFCNVSFAYPARPDAHIFVDLSISIPAGKIIALVGPSGSGKSTIISLIDRFYDADKGEIRLDGHNIKSLQLKWLREQIGLVSQEPTMFSTSIKENILFGDKNVSDYEFLEAVEAANAHSFIMDLPETYNTQVGEGGAQMSGGQKQRIAIARAILKKPRILLLDEATSALDPESEHLVQNGLINLMNNRTTVVIAHRLSTIQNSDMIAVFEKGQIVEMGTHADLIANEEGVYKSLLELQQTKVPNCAHERSTSAVRDDDWQQFSVASSAEKQKLEVTDTSYYPDQATPVAKIFYENTISHIKSPSSPIQTPKISFDDLGKKLHKTYYSENLPSDLDESWWRILTWFGKILQKDQWCSWWVGAIGATAFGSMISLFPVVVATILLLWFEPDINKIKTETNIWIISFLLLGATSLCASLVQNVYFAKLGADASGILQERSLEDIMKHEIGWFDLEENSCSATTARISADAMAVNTMLCSSFSYGMQYLSAITLAIAMGLTFQWQIALIHLVVIPIQIVASAFKLMFTKGGIGGNSETAYEKPSQIAREAMANIRVVASCAAEEDVLNRFNQQMSRARRKRIFRATAGGLAFGIAHAAYTFSFALTFWFSVTVVKQHNAKPGSVIKAIFVLGYTAHQLLEVSKLLPEFRKGLSGVKCFFQISKQQTKIDPDDPNGYKPSSVSGNIEIKNVTFCYPSRPTVNVLQRVNLVVPAKTNVALVGASGSGKSSIIALIERFYDPSSGEILIDGRNLKTFNLRWIRQHIGLVQQQPALFAFSIRENILYGKENASEEEMIAAAKAASAHAFITSLPNGYDTQVGEGGSLLSGGQKQRIAIARAILKQPEILLLDEPTSALDANSEHIVQEALDGLIEKKTTTIITIAHRLSTVEHADVIVVLNEGRIVEMGTPHKLKLHQEGAYARLLRLQQQKEHDETS</sequence>
<dbReference type="Proteomes" id="UP001162992">
    <property type="component" value="Chromosome 11"/>
</dbReference>
<organism evidence="1 2">
    <name type="scientific">Diphasiastrum complanatum</name>
    <name type="common">Issler's clubmoss</name>
    <name type="synonym">Lycopodium complanatum</name>
    <dbReference type="NCBI Taxonomy" id="34168"/>
    <lineage>
        <taxon>Eukaryota</taxon>
        <taxon>Viridiplantae</taxon>
        <taxon>Streptophyta</taxon>
        <taxon>Embryophyta</taxon>
        <taxon>Tracheophyta</taxon>
        <taxon>Lycopodiopsida</taxon>
        <taxon>Lycopodiales</taxon>
        <taxon>Lycopodiaceae</taxon>
        <taxon>Lycopodioideae</taxon>
        <taxon>Diphasiastrum</taxon>
    </lineage>
</organism>